<name>A0A2V4X4Z5_9FLAO</name>
<organism evidence="1 2">
    <name type="scientific">Winogradskyella epiphytica</name>
    <dbReference type="NCBI Taxonomy" id="262005"/>
    <lineage>
        <taxon>Bacteria</taxon>
        <taxon>Pseudomonadati</taxon>
        <taxon>Bacteroidota</taxon>
        <taxon>Flavobacteriia</taxon>
        <taxon>Flavobacteriales</taxon>
        <taxon>Flavobacteriaceae</taxon>
        <taxon>Winogradskyella</taxon>
    </lineage>
</organism>
<dbReference type="AlphaFoldDB" id="A0A2V4X4Z5"/>
<protein>
    <submittedName>
        <fullName evidence="1">Capsular polysaccharide export protein</fullName>
    </submittedName>
</protein>
<proteinExistence type="predicted"/>
<dbReference type="GO" id="GO:0015774">
    <property type="term" value="P:polysaccharide transport"/>
    <property type="evidence" value="ECO:0007669"/>
    <property type="project" value="InterPro"/>
</dbReference>
<evidence type="ECO:0000313" key="1">
    <source>
        <dbReference type="EMBL" id="PYE80115.1"/>
    </source>
</evidence>
<dbReference type="EMBL" id="QJTD01000007">
    <property type="protein sequence ID" value="PYE80115.1"/>
    <property type="molecule type" value="Genomic_DNA"/>
</dbReference>
<evidence type="ECO:0000313" key="2">
    <source>
        <dbReference type="Proteomes" id="UP000248054"/>
    </source>
</evidence>
<dbReference type="GO" id="GO:0000271">
    <property type="term" value="P:polysaccharide biosynthetic process"/>
    <property type="evidence" value="ECO:0007669"/>
    <property type="project" value="InterPro"/>
</dbReference>
<keyword evidence="2" id="KW-1185">Reference proteome</keyword>
<comment type="caution">
    <text evidence="1">The sequence shown here is derived from an EMBL/GenBank/DDBJ whole genome shotgun (WGS) entry which is preliminary data.</text>
</comment>
<accession>A0A2V4X4Z5</accession>
<dbReference type="Pfam" id="PF05159">
    <property type="entry name" value="Capsule_synth"/>
    <property type="match status" value="1"/>
</dbReference>
<reference evidence="1 2" key="1">
    <citation type="submission" date="2018-06" db="EMBL/GenBank/DDBJ databases">
        <title>Genomic Encyclopedia of Type Strains, Phase III (KMG-III): the genomes of soil and plant-associated and newly described type strains.</title>
        <authorList>
            <person name="Whitman W."/>
        </authorList>
    </citation>
    <scope>NUCLEOTIDE SEQUENCE [LARGE SCALE GENOMIC DNA]</scope>
    <source>
        <strain evidence="1 2">CECT 7945</strain>
    </source>
</reference>
<gene>
    <name evidence="1" type="ORF">DFQ11_10785</name>
</gene>
<dbReference type="Proteomes" id="UP000248054">
    <property type="component" value="Unassembled WGS sequence"/>
</dbReference>
<dbReference type="InterPro" id="IPR007833">
    <property type="entry name" value="Capsule_polysaccharide_synth"/>
</dbReference>
<sequence length="434" mass="50231">MTVICIGYYDKFSRFFLDIKKQLKASHVSSLNFKIHSIHLSGFIYTLCRLQFSSWIPMRAWLLVQYKKQFYKDIIQNTESFKGIPYWEYIKFHTALSTEIPKDSLQLQALAYIDIFDKIFKKEQPNYLLTLGDSRLCVEIAVAIAAKYEVTTYYIEQGPFNTTFFDQEGVNANLSIRRNYSTKLIDKSQPNYEPLLNPNSTKYNRSPIYRGLDFLTAALLENSPLYPPDLKYTDVIHNPINKTEKLKNNPAGNHYSHILLALQVPRDVNMIYHSPNFKTHTEIVSNIYSNLPEGKQLVVREHPLYINKYDESLYKYIIENNILIDNFTPLDQALDSAEVIVVNNSTVGIEAILKYKTVVVLGNAFYDNERVCLKLHDKDQLKSLLQGAIHYKTKKAEIDTFKSILFNEVLLEGSISDKELRASKKIANHLITHQ</sequence>